<dbReference type="HOGENOM" id="CLU_048711_2_0_7"/>
<evidence type="ECO:0000256" key="2">
    <source>
        <dbReference type="ARBA" id="ARBA00022618"/>
    </source>
</evidence>
<proteinExistence type="inferred from homology"/>
<keyword evidence="3 6" id="KW-0717">Septation</keyword>
<evidence type="ECO:0000256" key="1">
    <source>
        <dbReference type="ARBA" id="ARBA00006291"/>
    </source>
</evidence>
<dbReference type="EMBL" id="CP001087">
    <property type="protein sequence ID" value="ACN13382.1"/>
    <property type="molecule type" value="Genomic_DNA"/>
</dbReference>
<comment type="similarity">
    <text evidence="1 6">Belongs to the MinC family.</text>
</comment>
<comment type="function">
    <text evidence="5 6">Cell division inhibitor that blocks the formation of polar Z ring septums. Rapidly oscillates between the poles of the cell to destabilize FtsZ filaments that have formed before they mature into polar Z rings. Prevents FtsZ polymerization.</text>
</comment>
<feature type="domain" description="Septum formation inhibitor MinC C-terminal" evidence="7">
    <location>
        <begin position="114"/>
        <end position="206"/>
    </location>
</feature>
<dbReference type="KEGG" id="dat:HRM2_02600"/>
<evidence type="ECO:0000259" key="7">
    <source>
        <dbReference type="Pfam" id="PF03775"/>
    </source>
</evidence>
<dbReference type="PANTHER" id="PTHR34108:SF1">
    <property type="entry name" value="SEPTUM SITE-DETERMINING PROTEIN MINC"/>
    <property type="match status" value="1"/>
</dbReference>
<dbReference type="AlphaFoldDB" id="C0QFI6"/>
<dbReference type="InterPro" id="IPR005526">
    <property type="entry name" value="Septum_form_inhib_MinC_C"/>
</dbReference>
<evidence type="ECO:0000256" key="3">
    <source>
        <dbReference type="ARBA" id="ARBA00023210"/>
    </source>
</evidence>
<keyword evidence="2 6" id="KW-0132">Cell division</keyword>
<dbReference type="InterPro" id="IPR013033">
    <property type="entry name" value="MinC"/>
</dbReference>
<dbReference type="eggNOG" id="COG0850">
    <property type="taxonomic scope" value="Bacteria"/>
</dbReference>
<dbReference type="SUPFAM" id="SSF63848">
    <property type="entry name" value="Cell-division inhibitor MinC, C-terminal domain"/>
    <property type="match status" value="1"/>
</dbReference>
<name>C0QFI6_DESAH</name>
<dbReference type="Gene3D" id="2.160.20.70">
    <property type="match status" value="1"/>
</dbReference>
<reference evidence="8 9" key="1">
    <citation type="journal article" date="2009" name="Environ. Microbiol.">
        <title>Genome sequence of Desulfobacterium autotrophicum HRM2, a marine sulfate reducer oxidizing organic carbon completely to carbon dioxide.</title>
        <authorList>
            <person name="Strittmatter A.W."/>
            <person name="Liesegang H."/>
            <person name="Rabus R."/>
            <person name="Decker I."/>
            <person name="Amann J."/>
            <person name="Andres S."/>
            <person name="Henne A."/>
            <person name="Fricke W.F."/>
            <person name="Martinez-Arias R."/>
            <person name="Bartels D."/>
            <person name="Goesmann A."/>
            <person name="Krause L."/>
            <person name="Puehler A."/>
            <person name="Klenk H.P."/>
            <person name="Richter M."/>
            <person name="Schuler M."/>
            <person name="Gloeckner F.O."/>
            <person name="Meyerdierks A."/>
            <person name="Gottschalk G."/>
            <person name="Amann R."/>
        </authorList>
    </citation>
    <scope>NUCLEOTIDE SEQUENCE [LARGE SCALE GENOMIC DNA]</scope>
    <source>
        <strain evidence="9">ATCC 43914 / DSM 3382 / HRM2</strain>
    </source>
</reference>
<dbReference type="GO" id="GO:0000917">
    <property type="term" value="P:division septum assembly"/>
    <property type="evidence" value="ECO:0007669"/>
    <property type="project" value="UniProtKB-KW"/>
</dbReference>
<dbReference type="Proteomes" id="UP000000442">
    <property type="component" value="Chromosome"/>
</dbReference>
<dbReference type="InterPro" id="IPR016098">
    <property type="entry name" value="CAP/MinC_C"/>
</dbReference>
<comment type="subunit">
    <text evidence="6">Interacts with MinD and FtsZ.</text>
</comment>
<evidence type="ECO:0000256" key="6">
    <source>
        <dbReference type="HAMAP-Rule" id="MF_00267"/>
    </source>
</evidence>
<evidence type="ECO:0000313" key="9">
    <source>
        <dbReference type="Proteomes" id="UP000000442"/>
    </source>
</evidence>
<sequence>MVVEDNPPVKLKGVGDGFWITLDPSMPESILKEDLVKLFERLRHLAINARVVIDIGGAKGYDGLVQNLSSFLKTRFDVGIVTTPPEKRSIPVERIRQRDLNRGWTSHRSEVLMLRGRVRSGQKIEAKKHVLITGDVNPGAQITAGGDILVMGRLLGHVHAGYPKNATAIILALDFRPSQVQIGEYVVSDLDAQKTDRVEFASVVNEGILVQDYLGVNPFGRLPWPEVV</sequence>
<dbReference type="GO" id="GO:1901891">
    <property type="term" value="P:regulation of cell septum assembly"/>
    <property type="evidence" value="ECO:0007669"/>
    <property type="project" value="InterPro"/>
</dbReference>
<protein>
    <recommendedName>
        <fullName evidence="6">Probable septum site-determining protein MinC</fullName>
    </recommendedName>
</protein>
<dbReference type="RefSeq" id="WP_012662631.1">
    <property type="nucleotide sequence ID" value="NC_012108.1"/>
</dbReference>
<organism evidence="8 9">
    <name type="scientific">Desulforapulum autotrophicum (strain ATCC 43914 / DSM 3382 / VKM B-1955 / HRM2)</name>
    <name type="common">Desulfobacterium autotrophicum</name>
    <dbReference type="NCBI Taxonomy" id="177437"/>
    <lineage>
        <taxon>Bacteria</taxon>
        <taxon>Pseudomonadati</taxon>
        <taxon>Thermodesulfobacteriota</taxon>
        <taxon>Desulfobacteria</taxon>
        <taxon>Desulfobacterales</taxon>
        <taxon>Desulfobacteraceae</taxon>
        <taxon>Desulforapulum</taxon>
    </lineage>
</organism>
<dbReference type="InterPro" id="IPR036145">
    <property type="entry name" value="MinC_C_sf"/>
</dbReference>
<keyword evidence="4 6" id="KW-0131">Cell cycle</keyword>
<evidence type="ECO:0000256" key="5">
    <source>
        <dbReference type="ARBA" id="ARBA00025606"/>
    </source>
</evidence>
<dbReference type="PANTHER" id="PTHR34108">
    <property type="entry name" value="SEPTUM SITE-DETERMINING PROTEIN MINC"/>
    <property type="match status" value="1"/>
</dbReference>
<gene>
    <name evidence="6 8" type="primary">minC</name>
    <name evidence="8" type="ordered locus">HRM2_02600</name>
</gene>
<keyword evidence="9" id="KW-1185">Reference proteome</keyword>
<evidence type="ECO:0000256" key="4">
    <source>
        <dbReference type="ARBA" id="ARBA00023306"/>
    </source>
</evidence>
<evidence type="ECO:0000313" key="8">
    <source>
        <dbReference type="EMBL" id="ACN13382.1"/>
    </source>
</evidence>
<dbReference type="Pfam" id="PF03775">
    <property type="entry name" value="MinC_C"/>
    <property type="match status" value="1"/>
</dbReference>
<dbReference type="STRING" id="177437.HRM2_02600"/>
<dbReference type="OrthoDB" id="9790810at2"/>
<dbReference type="HAMAP" id="MF_00267">
    <property type="entry name" value="MinC"/>
    <property type="match status" value="1"/>
</dbReference>
<accession>C0QFI6</accession>
<dbReference type="GO" id="GO:0000902">
    <property type="term" value="P:cell morphogenesis"/>
    <property type="evidence" value="ECO:0007669"/>
    <property type="project" value="InterPro"/>
</dbReference>